<comment type="caution">
    <text evidence="6">The sequence shown here is derived from an EMBL/GenBank/DDBJ whole genome shotgun (WGS) entry which is preliminary data.</text>
</comment>
<keyword evidence="2" id="KW-0238">DNA-binding</keyword>
<dbReference type="AlphaFoldDB" id="A0A7K1V8Q3"/>
<dbReference type="PANTHER" id="PTHR30136:SF35">
    <property type="entry name" value="HTH-TYPE TRANSCRIPTIONAL REGULATOR RV1719"/>
    <property type="match status" value="1"/>
</dbReference>
<dbReference type="InterPro" id="IPR029016">
    <property type="entry name" value="GAF-like_dom_sf"/>
</dbReference>
<keyword evidence="7" id="KW-1185">Reference proteome</keyword>
<dbReference type="SUPFAM" id="SSF46785">
    <property type="entry name" value="Winged helix' DNA-binding domain"/>
    <property type="match status" value="1"/>
</dbReference>
<dbReference type="PROSITE" id="PS51077">
    <property type="entry name" value="HTH_ICLR"/>
    <property type="match status" value="1"/>
</dbReference>
<evidence type="ECO:0000259" key="4">
    <source>
        <dbReference type="PROSITE" id="PS51077"/>
    </source>
</evidence>
<dbReference type="GO" id="GO:0045892">
    <property type="term" value="P:negative regulation of DNA-templated transcription"/>
    <property type="evidence" value="ECO:0007669"/>
    <property type="project" value="TreeGrafter"/>
</dbReference>
<evidence type="ECO:0000256" key="2">
    <source>
        <dbReference type="ARBA" id="ARBA00023125"/>
    </source>
</evidence>
<dbReference type="GO" id="GO:0003700">
    <property type="term" value="F:DNA-binding transcription factor activity"/>
    <property type="evidence" value="ECO:0007669"/>
    <property type="project" value="TreeGrafter"/>
</dbReference>
<dbReference type="InterPro" id="IPR005471">
    <property type="entry name" value="Tscrpt_reg_IclR_N"/>
</dbReference>
<dbReference type="InterPro" id="IPR036390">
    <property type="entry name" value="WH_DNA-bd_sf"/>
</dbReference>
<dbReference type="GO" id="GO:0003677">
    <property type="term" value="F:DNA binding"/>
    <property type="evidence" value="ECO:0007669"/>
    <property type="project" value="UniProtKB-KW"/>
</dbReference>
<reference evidence="6 7" key="1">
    <citation type="submission" date="2019-12" db="EMBL/GenBank/DDBJ databases">
        <title>Nocardia sp. nov. ET3-3 isolated from soil.</title>
        <authorList>
            <person name="Kanchanasin P."/>
            <person name="Tanasupawat S."/>
            <person name="Yuki M."/>
            <person name="Kudo T."/>
        </authorList>
    </citation>
    <scope>NUCLEOTIDE SEQUENCE [LARGE SCALE GENOMIC DNA]</scope>
    <source>
        <strain evidence="6 7">ET3-3</strain>
    </source>
</reference>
<dbReference type="PROSITE" id="PS51078">
    <property type="entry name" value="ICLR_ED"/>
    <property type="match status" value="1"/>
</dbReference>
<dbReference type="SUPFAM" id="SSF55781">
    <property type="entry name" value="GAF domain-like"/>
    <property type="match status" value="1"/>
</dbReference>
<evidence type="ECO:0000256" key="1">
    <source>
        <dbReference type="ARBA" id="ARBA00023015"/>
    </source>
</evidence>
<protein>
    <submittedName>
        <fullName evidence="6">Helix-turn-helix domain-containing protein</fullName>
    </submittedName>
</protein>
<name>A0A7K1V8Q3_9NOCA</name>
<keyword evidence="1" id="KW-0805">Transcription regulation</keyword>
<dbReference type="Gene3D" id="3.30.450.40">
    <property type="match status" value="1"/>
</dbReference>
<organism evidence="6 7">
    <name type="scientific">Nocardia terrae</name>
    <dbReference type="NCBI Taxonomy" id="2675851"/>
    <lineage>
        <taxon>Bacteria</taxon>
        <taxon>Bacillati</taxon>
        <taxon>Actinomycetota</taxon>
        <taxon>Actinomycetes</taxon>
        <taxon>Mycobacteriales</taxon>
        <taxon>Nocardiaceae</taxon>
        <taxon>Nocardia</taxon>
    </lineage>
</organism>
<dbReference type="RefSeq" id="WP_157392472.1">
    <property type="nucleotide sequence ID" value="NZ_WRPP01000011.1"/>
</dbReference>
<evidence type="ECO:0000313" key="6">
    <source>
        <dbReference type="EMBL" id="MVU82862.1"/>
    </source>
</evidence>
<keyword evidence="3" id="KW-0804">Transcription</keyword>
<dbReference type="Pfam" id="PF01614">
    <property type="entry name" value="IclR_C"/>
    <property type="match status" value="1"/>
</dbReference>
<dbReference type="InterPro" id="IPR050707">
    <property type="entry name" value="HTH_MetabolicPath_Reg"/>
</dbReference>
<dbReference type="InterPro" id="IPR036388">
    <property type="entry name" value="WH-like_DNA-bd_sf"/>
</dbReference>
<evidence type="ECO:0000256" key="3">
    <source>
        <dbReference type="ARBA" id="ARBA00023163"/>
    </source>
</evidence>
<dbReference type="PANTHER" id="PTHR30136">
    <property type="entry name" value="HELIX-TURN-HELIX TRANSCRIPTIONAL REGULATOR, ICLR FAMILY"/>
    <property type="match status" value="1"/>
</dbReference>
<dbReference type="InterPro" id="IPR014757">
    <property type="entry name" value="Tscrpt_reg_IclR_C"/>
</dbReference>
<dbReference type="Gene3D" id="1.10.10.10">
    <property type="entry name" value="Winged helix-like DNA-binding domain superfamily/Winged helix DNA-binding domain"/>
    <property type="match status" value="1"/>
</dbReference>
<dbReference type="EMBL" id="WRPP01000011">
    <property type="protein sequence ID" value="MVU82862.1"/>
    <property type="molecule type" value="Genomic_DNA"/>
</dbReference>
<sequence>MQSRENTPGRPSMIERMTQVLDVFGAETAPVGLDAVAAATGLPRTTAYRIIRELVRLEWLEPDCGGHRLGRRAFDLTARQPECAELRAAAGPGLLALHRSTGVGAHLGVLEGRRIRYLDKVGTTSAVPPLSGVRIAADRTAPGWAVLATMGPERVDALFTTRRPDHLRQLHSRLHRTRTRHGLAVSEADRCPMRIVSIAAPVLHPDGAVLGAISATGPGLRVDRLGPLVLAAARRTTEALRARDAR</sequence>
<dbReference type="Proteomes" id="UP000466794">
    <property type="component" value="Unassembled WGS sequence"/>
</dbReference>
<feature type="domain" description="HTH iclR-type" evidence="4">
    <location>
        <begin position="11"/>
        <end position="71"/>
    </location>
</feature>
<gene>
    <name evidence="6" type="ORF">GPX89_37210</name>
</gene>
<evidence type="ECO:0000259" key="5">
    <source>
        <dbReference type="PROSITE" id="PS51078"/>
    </source>
</evidence>
<accession>A0A7K1V8Q3</accession>
<proteinExistence type="predicted"/>
<evidence type="ECO:0000313" key="7">
    <source>
        <dbReference type="Proteomes" id="UP000466794"/>
    </source>
</evidence>
<dbReference type="Pfam" id="PF09339">
    <property type="entry name" value="HTH_IclR"/>
    <property type="match status" value="1"/>
</dbReference>
<feature type="domain" description="IclR-ED" evidence="5">
    <location>
        <begin position="72"/>
        <end position="242"/>
    </location>
</feature>
<dbReference type="SMART" id="SM00346">
    <property type="entry name" value="HTH_ICLR"/>
    <property type="match status" value="1"/>
</dbReference>